<evidence type="ECO:0000259" key="1">
    <source>
        <dbReference type="Pfam" id="PF02579"/>
    </source>
</evidence>
<feature type="domain" description="Dinitrogenase iron-molybdenum cofactor biosynthesis" evidence="1">
    <location>
        <begin position="12"/>
        <end position="124"/>
    </location>
</feature>
<dbReference type="SUPFAM" id="SSF53146">
    <property type="entry name" value="Nitrogenase accessory factor-like"/>
    <property type="match status" value="1"/>
</dbReference>
<keyword evidence="3" id="KW-1185">Reference proteome</keyword>
<reference evidence="2 3" key="1">
    <citation type="submission" date="2017-03" db="EMBL/GenBank/DDBJ databases">
        <title>Genome sequence of Clostridium hungatei DSM 14427.</title>
        <authorList>
            <person name="Poehlein A."/>
            <person name="Daniel R."/>
        </authorList>
    </citation>
    <scope>NUCLEOTIDE SEQUENCE [LARGE SCALE GENOMIC DNA]</scope>
    <source>
        <strain evidence="2 3">DSM 14427</strain>
    </source>
</reference>
<comment type="caution">
    <text evidence="2">The sequence shown here is derived from an EMBL/GenBank/DDBJ whole genome shotgun (WGS) entry which is preliminary data.</text>
</comment>
<dbReference type="STRING" id="48256.CLHUN_30160"/>
<evidence type="ECO:0000313" key="2">
    <source>
        <dbReference type="EMBL" id="OPX43076.1"/>
    </source>
</evidence>
<dbReference type="Proteomes" id="UP000191554">
    <property type="component" value="Unassembled WGS sequence"/>
</dbReference>
<evidence type="ECO:0000313" key="3">
    <source>
        <dbReference type="Proteomes" id="UP000191554"/>
    </source>
</evidence>
<dbReference type="PANTHER" id="PTHR33937:SF2">
    <property type="entry name" value="DINITROGENASE IRON-MOLYBDENUM COFACTOR BIOSYNTHESIS DOMAIN-CONTAINING PROTEIN"/>
    <property type="match status" value="1"/>
</dbReference>
<accession>A0A1V4SHU8</accession>
<dbReference type="InterPro" id="IPR051840">
    <property type="entry name" value="NifX/NifY_domain"/>
</dbReference>
<dbReference type="AlphaFoldDB" id="A0A1V4SHU8"/>
<gene>
    <name evidence="2" type="ORF">CLHUN_30160</name>
</gene>
<protein>
    <submittedName>
        <fullName evidence="2">Dinitrogenase iron-molybdenum cofactor</fullName>
    </submittedName>
</protein>
<dbReference type="PANTHER" id="PTHR33937">
    <property type="entry name" value="IRON-MOLYBDENUM PROTEIN-RELATED-RELATED"/>
    <property type="match status" value="1"/>
</dbReference>
<proteinExistence type="predicted"/>
<dbReference type="InterPro" id="IPR003731">
    <property type="entry name" value="Di-Nase_FeMo-co_biosynth"/>
</dbReference>
<dbReference type="Pfam" id="PF02579">
    <property type="entry name" value="Nitro_FeMo-Co"/>
    <property type="match status" value="1"/>
</dbReference>
<dbReference type="RefSeq" id="WP_165755769.1">
    <property type="nucleotide sequence ID" value="NZ_MZGX01000021.1"/>
</dbReference>
<dbReference type="InterPro" id="IPR036105">
    <property type="entry name" value="DiNase_FeMo-co_biosyn_sf"/>
</dbReference>
<dbReference type="Gene3D" id="3.30.420.130">
    <property type="entry name" value="Dinitrogenase iron-molybdenum cofactor biosynthesis domain"/>
    <property type="match status" value="1"/>
</dbReference>
<dbReference type="EMBL" id="MZGX01000021">
    <property type="protein sequence ID" value="OPX43076.1"/>
    <property type="molecule type" value="Genomic_DNA"/>
</dbReference>
<sequence length="152" mass="16681">MAYKIAIASSDEIHIDETFGAAKLFHIFEINDGKYEKVEERFANENNQESQCGVSGGCSREGCHSAVSSGCNGNEGNSKKVQLIADCRCVICKKIGFQIQKQLERKAITVFDVSCTVNQALEKILFYYGKIDKCQSLRGAGSKKTVTDAEPV</sequence>
<name>A0A1V4SHU8_RUMHU</name>
<dbReference type="CDD" id="cd00562">
    <property type="entry name" value="NifX_NifB"/>
    <property type="match status" value="1"/>
</dbReference>
<organism evidence="2 3">
    <name type="scientific">Ruminiclostridium hungatei</name>
    <name type="common">Clostridium hungatei</name>
    <dbReference type="NCBI Taxonomy" id="48256"/>
    <lineage>
        <taxon>Bacteria</taxon>
        <taxon>Bacillati</taxon>
        <taxon>Bacillota</taxon>
        <taxon>Clostridia</taxon>
        <taxon>Eubacteriales</taxon>
        <taxon>Oscillospiraceae</taxon>
        <taxon>Ruminiclostridium</taxon>
    </lineage>
</organism>